<gene>
    <name evidence="22" type="ORF">SAMN04488556_2169</name>
</gene>
<evidence type="ECO:0000256" key="15">
    <source>
        <dbReference type="ARBA" id="ARBA00030679"/>
    </source>
</evidence>
<dbReference type="EMBL" id="FOZS01000002">
    <property type="protein sequence ID" value="SFS68496.1"/>
    <property type="molecule type" value="Genomic_DNA"/>
</dbReference>
<evidence type="ECO:0000256" key="17">
    <source>
        <dbReference type="SAM" id="MobiDB-lite"/>
    </source>
</evidence>
<dbReference type="UniPathway" id="UPA00378"/>
<evidence type="ECO:0000313" key="22">
    <source>
        <dbReference type="EMBL" id="SFS68496.1"/>
    </source>
</evidence>
<feature type="transmembrane region" description="Helical" evidence="18">
    <location>
        <begin position="333"/>
        <end position="353"/>
    </location>
</feature>
<evidence type="ECO:0000256" key="14">
    <source>
        <dbReference type="ARBA" id="ARBA00023211"/>
    </source>
</evidence>
<feature type="domain" description="Oligosaccharyl transferase STT3 N-terminal" evidence="19">
    <location>
        <begin position="44"/>
        <end position="266"/>
    </location>
</feature>
<organism evidence="22 23">
    <name type="scientific">Halostagnicola kamekurae</name>
    <dbReference type="NCBI Taxonomy" id="619731"/>
    <lineage>
        <taxon>Archaea</taxon>
        <taxon>Methanobacteriati</taxon>
        <taxon>Methanobacteriota</taxon>
        <taxon>Stenosarchaea group</taxon>
        <taxon>Halobacteria</taxon>
        <taxon>Halobacteriales</taxon>
        <taxon>Natrialbaceae</taxon>
        <taxon>Halostagnicola</taxon>
    </lineage>
</organism>
<keyword evidence="9 18" id="KW-0812">Transmembrane</keyword>
<evidence type="ECO:0000256" key="3">
    <source>
        <dbReference type="ARBA" id="ARBA00004651"/>
    </source>
</evidence>
<comment type="catalytic activity">
    <reaction evidence="16">
        <text>an archaeal dolichyl phosphooligosaccharide + [protein]-L-asparagine = an archaeal dolichyl phosphate + a glycoprotein with the oligosaccharide chain attached by N-beta-D-glycosyl linkage to a protein L-asparagine.</text>
        <dbReference type="EC" id="2.4.99.21"/>
    </reaction>
</comment>
<dbReference type="PANTHER" id="PTHR13872">
    <property type="entry name" value="DOLICHYL-DIPHOSPHOOLIGOSACCHARIDE--PROTEIN GLYCOSYLTRANSFERASE SUBUNIT"/>
    <property type="match status" value="1"/>
</dbReference>
<feature type="compositionally biased region" description="Acidic residues" evidence="17">
    <location>
        <begin position="948"/>
        <end position="961"/>
    </location>
</feature>
<evidence type="ECO:0000256" key="18">
    <source>
        <dbReference type="SAM" id="Phobius"/>
    </source>
</evidence>
<dbReference type="Proteomes" id="UP000199199">
    <property type="component" value="Unassembled WGS sequence"/>
</dbReference>
<feature type="transmembrane region" description="Helical" evidence="18">
    <location>
        <begin position="243"/>
        <end position="262"/>
    </location>
</feature>
<dbReference type="EC" id="2.4.99.21" evidence="6"/>
<accession>A0A1I6RV20</accession>
<feature type="domain" description="AglB-like core" evidence="21">
    <location>
        <begin position="533"/>
        <end position="633"/>
    </location>
</feature>
<feature type="transmembrane region" description="Helical" evidence="18">
    <location>
        <begin position="218"/>
        <end position="237"/>
    </location>
</feature>
<evidence type="ECO:0000313" key="23">
    <source>
        <dbReference type="Proteomes" id="UP000199199"/>
    </source>
</evidence>
<evidence type="ECO:0000259" key="21">
    <source>
        <dbReference type="Pfam" id="PF22627"/>
    </source>
</evidence>
<evidence type="ECO:0000256" key="4">
    <source>
        <dbReference type="ARBA" id="ARBA00004922"/>
    </source>
</evidence>
<evidence type="ECO:0000256" key="16">
    <source>
        <dbReference type="ARBA" id="ARBA00034066"/>
    </source>
</evidence>
<dbReference type="GO" id="GO:0046872">
    <property type="term" value="F:metal ion binding"/>
    <property type="evidence" value="ECO:0007669"/>
    <property type="project" value="UniProtKB-KW"/>
</dbReference>
<sequence length="1000" mass="109545">MSTDTEHVGEDTESSVLETLKRWYHIPLIGVVMLFMYWVRIRPRENFTYRDGSPMLSGVDSYYQWRTIRWTADNFPNTMPYEVYTGFPTGTYVGQFGTLFDQLIATAAMIVGLGDPSPQTLFTVALLSIPLMAALVAVPVFYMGRRLGGTAGGIVSIVVLSLFPGSFLARSTVGQLDHHVGEVLFMAIAVLAMMVALRAGERDKPIYELLVDRDWKTLKAPAVYSALAGLAVALYIWVWPSGVLLVGILAAFFTVQLCHDYVRGISPDHVAFVGAISMGVTALVTALLIEELGTGTTSFSILQPVAALLVGFGCLFMAWFARQWDSRGLERRYYPAAIAGMILVTFAGMAVVLPDLFGTFTNNFTRRMIPLGDATTDATIQEAQRPDAFLSTYVFNEFGAAFYTMIVGMVFLLARPYFGREYRTEHTLVIVWAVFLTSMAATQARFAYYLVLPVAVLNAVFIADIARMINLDVEQGLESVKQIETYQIIVVGMVVLLVFASIPLAAAGPWQVTGDNPEAGSPEPRPNAESIIWQESNAWLAENTPEPGNYAGADNASELAYDGTYENPPDNDYDYPEGAYGVMSWWDYGHLITTQAERIPHSNPFQQNARSSAAYLTADSEERGEMILETISSDANVDWADVSDEELETALEDANATDEEMRYVMIDSSMAGGKFDPITQWAGPDYQEYALPADYESGDTITAEDLSEREGEEYVEDESLYGQTMLSNLYFENAHNLEHYRLVHENNIQRTPFISYAIMDGDEVLVQDGQPQIGVNVRYTDAIGTQLSQIDEQSSYDVEIFDRRAGSAVKTFERVEGATITGTIEDEELAADDSAMITATLRLETTDGRVFGYAQEADIQDDGSYELTVPYSTSGDLGVEDGYANSSIDALDEYNLTVTADEGNLSYVEQYDGQVDVSETAVLEGESVDAGSLEAVEDGDVGEPANDVVDDGGNETDDGNQTDDTGGDGNQSDDGSSDNETVTDDGGNQTDDAQADTQDE</sequence>
<dbReference type="RefSeq" id="WP_092904463.1">
    <property type="nucleotide sequence ID" value="NZ_FOZS01000002.1"/>
</dbReference>
<evidence type="ECO:0000259" key="19">
    <source>
        <dbReference type="Pfam" id="PF02516"/>
    </source>
</evidence>
<feature type="transmembrane region" description="Helical" evidence="18">
    <location>
        <begin position="120"/>
        <end position="142"/>
    </location>
</feature>
<reference evidence="23" key="1">
    <citation type="submission" date="2016-10" db="EMBL/GenBank/DDBJ databases">
        <authorList>
            <person name="Varghese N."/>
            <person name="Submissions S."/>
        </authorList>
    </citation>
    <scope>NUCLEOTIDE SEQUENCE [LARGE SCALE GENOMIC DNA]</scope>
    <source>
        <strain evidence="23">DSM 22427</strain>
    </source>
</reference>
<feature type="transmembrane region" description="Helical" evidence="18">
    <location>
        <begin position="448"/>
        <end position="466"/>
    </location>
</feature>
<evidence type="ECO:0000256" key="1">
    <source>
        <dbReference type="ARBA" id="ARBA00001936"/>
    </source>
</evidence>
<dbReference type="InterPro" id="IPR003674">
    <property type="entry name" value="Oligo_trans_STT3"/>
</dbReference>
<comment type="subcellular location">
    <subcellularLocation>
        <location evidence="3">Cell membrane</location>
        <topology evidence="3">Multi-pass membrane protein</topology>
    </subcellularLocation>
</comment>
<feature type="transmembrane region" description="Helical" evidence="18">
    <location>
        <begin position="486"/>
        <end position="506"/>
    </location>
</feature>
<feature type="transmembrane region" description="Helical" evidence="18">
    <location>
        <begin position="393"/>
        <end position="414"/>
    </location>
</feature>
<keyword evidence="7" id="KW-0328">Glycosyltransferase</keyword>
<keyword evidence="8 22" id="KW-0808">Transferase</keyword>
<feature type="transmembrane region" description="Helical" evidence="18">
    <location>
        <begin position="179"/>
        <end position="197"/>
    </location>
</feature>
<keyword evidence="14" id="KW-0464">Manganese</keyword>
<keyword evidence="10" id="KW-0479">Metal-binding</keyword>
<dbReference type="GO" id="GO:0004576">
    <property type="term" value="F:oligosaccharyl transferase activity"/>
    <property type="evidence" value="ECO:0007669"/>
    <property type="project" value="InterPro"/>
</dbReference>
<evidence type="ECO:0000256" key="5">
    <source>
        <dbReference type="ARBA" id="ARBA00010810"/>
    </source>
</evidence>
<proteinExistence type="inferred from homology"/>
<dbReference type="Gene3D" id="3.40.50.12610">
    <property type="match status" value="1"/>
</dbReference>
<dbReference type="InterPro" id="IPR048307">
    <property type="entry name" value="STT3_N"/>
</dbReference>
<dbReference type="NCBIfam" id="TIGR04154">
    <property type="entry name" value="archaeo_STT3"/>
    <property type="match status" value="1"/>
</dbReference>
<keyword evidence="12 18" id="KW-1133">Transmembrane helix</keyword>
<keyword evidence="13 18" id="KW-0472">Membrane</keyword>
<feature type="transmembrane region" description="Helical" evidence="18">
    <location>
        <begin position="154"/>
        <end position="173"/>
    </location>
</feature>
<evidence type="ECO:0000256" key="8">
    <source>
        <dbReference type="ARBA" id="ARBA00022679"/>
    </source>
</evidence>
<dbReference type="Pfam" id="PF02516">
    <property type="entry name" value="STT3"/>
    <property type="match status" value="1"/>
</dbReference>
<dbReference type="Pfam" id="PF18079">
    <property type="entry name" value="AglB_L1"/>
    <property type="match status" value="1"/>
</dbReference>
<feature type="region of interest" description="Disordered" evidence="17">
    <location>
        <begin position="927"/>
        <end position="1000"/>
    </location>
</feature>
<evidence type="ECO:0000256" key="6">
    <source>
        <dbReference type="ARBA" id="ARBA00012602"/>
    </source>
</evidence>
<protein>
    <recommendedName>
        <fullName evidence="6">dolichyl-phosphooligosaccharide-protein glycotransferase</fullName>
        <ecNumber evidence="6">2.4.99.21</ecNumber>
    </recommendedName>
    <alternativeName>
        <fullName evidence="15">Oligosaccharyl transferase</fullName>
    </alternativeName>
</protein>
<feature type="transmembrane region" description="Helical" evidence="18">
    <location>
        <begin position="426"/>
        <end position="442"/>
    </location>
</feature>
<dbReference type="PANTHER" id="PTHR13872:SF1">
    <property type="entry name" value="DOLICHYL-DIPHOSPHOOLIGOSACCHARIDE--PROTEIN GLYCOSYLTRANSFERASE SUBUNIT STT3B"/>
    <property type="match status" value="1"/>
</dbReference>
<dbReference type="InterPro" id="IPR026410">
    <property type="entry name" value="OlisacTrfase_arch"/>
</dbReference>
<feature type="transmembrane region" description="Helical" evidence="18">
    <location>
        <begin position="301"/>
        <end position="321"/>
    </location>
</feature>
<evidence type="ECO:0000256" key="10">
    <source>
        <dbReference type="ARBA" id="ARBA00022723"/>
    </source>
</evidence>
<comment type="pathway">
    <text evidence="4">Protein modification; protein glycosylation.</text>
</comment>
<evidence type="ECO:0000256" key="12">
    <source>
        <dbReference type="ARBA" id="ARBA00022989"/>
    </source>
</evidence>
<dbReference type="InterPro" id="IPR041154">
    <property type="entry name" value="AglB_P1"/>
</dbReference>
<keyword evidence="11" id="KW-0460">Magnesium</keyword>
<comment type="cofactor">
    <cofactor evidence="1">
        <name>Mn(2+)</name>
        <dbReference type="ChEBI" id="CHEBI:29035"/>
    </cofactor>
</comment>
<evidence type="ECO:0000256" key="2">
    <source>
        <dbReference type="ARBA" id="ARBA00001946"/>
    </source>
</evidence>
<name>A0A1I6RV20_9EURY</name>
<evidence type="ECO:0000256" key="7">
    <source>
        <dbReference type="ARBA" id="ARBA00022676"/>
    </source>
</evidence>
<dbReference type="Gene3D" id="2.60.40.3390">
    <property type="match status" value="1"/>
</dbReference>
<dbReference type="OrthoDB" id="82393at2157"/>
<dbReference type="Pfam" id="PF22627">
    <property type="entry name" value="AglB_core-like"/>
    <property type="match status" value="1"/>
</dbReference>
<comment type="similarity">
    <text evidence="5">Belongs to the STT3 family.</text>
</comment>
<evidence type="ECO:0000259" key="20">
    <source>
        <dbReference type="Pfam" id="PF18079"/>
    </source>
</evidence>
<dbReference type="GO" id="GO:0005886">
    <property type="term" value="C:plasma membrane"/>
    <property type="evidence" value="ECO:0007669"/>
    <property type="project" value="UniProtKB-SubCell"/>
</dbReference>
<comment type="cofactor">
    <cofactor evidence="2">
        <name>Mg(2+)</name>
        <dbReference type="ChEBI" id="CHEBI:18420"/>
    </cofactor>
</comment>
<dbReference type="InterPro" id="IPR054479">
    <property type="entry name" value="AglB-like_core"/>
</dbReference>
<dbReference type="AlphaFoldDB" id="A0A1I6RV20"/>
<feature type="transmembrane region" description="Helical" evidence="18">
    <location>
        <begin position="269"/>
        <end position="289"/>
    </location>
</feature>
<feature type="transmembrane region" description="Helical" evidence="18">
    <location>
        <begin position="23"/>
        <end position="41"/>
    </location>
</feature>
<evidence type="ECO:0000256" key="13">
    <source>
        <dbReference type="ARBA" id="ARBA00023136"/>
    </source>
</evidence>
<keyword evidence="23" id="KW-1185">Reference proteome</keyword>
<evidence type="ECO:0000256" key="11">
    <source>
        <dbReference type="ARBA" id="ARBA00022842"/>
    </source>
</evidence>
<evidence type="ECO:0000256" key="9">
    <source>
        <dbReference type="ARBA" id="ARBA00022692"/>
    </source>
</evidence>
<feature type="domain" description="Archaeal glycosylation protein B peripheral" evidence="20">
    <location>
        <begin position="817"/>
        <end position="928"/>
    </location>
</feature>